<dbReference type="SUPFAM" id="SSF52335">
    <property type="entry name" value="Methylglyoxal synthase-like"/>
    <property type="match status" value="1"/>
</dbReference>
<dbReference type="PROSITE" id="PS51855">
    <property type="entry name" value="MGS"/>
    <property type="match status" value="1"/>
</dbReference>
<dbReference type="InterPro" id="IPR002695">
    <property type="entry name" value="PurH-like"/>
</dbReference>
<evidence type="ECO:0000256" key="3">
    <source>
        <dbReference type="ARBA" id="ARBA00022801"/>
    </source>
</evidence>
<evidence type="ECO:0000313" key="6">
    <source>
        <dbReference type="EMBL" id="OGM12108.1"/>
    </source>
</evidence>
<evidence type="ECO:0000256" key="2">
    <source>
        <dbReference type="ARBA" id="ARBA00022755"/>
    </source>
</evidence>
<organism evidence="6 7">
    <name type="scientific">Candidatus Woesebacteria bacterium RBG_16_34_12</name>
    <dbReference type="NCBI Taxonomy" id="1802480"/>
    <lineage>
        <taxon>Bacteria</taxon>
        <taxon>Candidatus Woeseibacteriota</taxon>
    </lineage>
</organism>
<keyword evidence="1" id="KW-0808">Transferase</keyword>
<dbReference type="GO" id="GO:0006189">
    <property type="term" value="P:'de novo' IMP biosynthetic process"/>
    <property type="evidence" value="ECO:0007669"/>
    <property type="project" value="TreeGrafter"/>
</dbReference>
<keyword evidence="4" id="KW-0511">Multifunctional enzyme</keyword>
<dbReference type="Gene3D" id="3.40.50.1380">
    <property type="entry name" value="Methylglyoxal synthase-like domain"/>
    <property type="match status" value="1"/>
</dbReference>
<reference evidence="6 7" key="1">
    <citation type="journal article" date="2016" name="Nat. Commun.">
        <title>Thousands of microbial genomes shed light on interconnected biogeochemical processes in an aquifer system.</title>
        <authorList>
            <person name="Anantharaman K."/>
            <person name="Brown C.T."/>
            <person name="Hug L.A."/>
            <person name="Sharon I."/>
            <person name="Castelle C.J."/>
            <person name="Probst A.J."/>
            <person name="Thomas B.C."/>
            <person name="Singh A."/>
            <person name="Wilkins M.J."/>
            <person name="Karaoz U."/>
            <person name="Brodie E.L."/>
            <person name="Williams K.H."/>
            <person name="Hubbard S.S."/>
            <person name="Banfield J.F."/>
        </authorList>
    </citation>
    <scope>NUCLEOTIDE SEQUENCE [LARGE SCALE GENOMIC DNA]</scope>
</reference>
<dbReference type="GO" id="GO:0005829">
    <property type="term" value="C:cytosol"/>
    <property type="evidence" value="ECO:0007669"/>
    <property type="project" value="TreeGrafter"/>
</dbReference>
<dbReference type="SMART" id="SM00851">
    <property type="entry name" value="MGS"/>
    <property type="match status" value="1"/>
</dbReference>
<dbReference type="Proteomes" id="UP000177053">
    <property type="component" value="Unassembled WGS sequence"/>
</dbReference>
<evidence type="ECO:0000313" key="7">
    <source>
        <dbReference type="Proteomes" id="UP000177053"/>
    </source>
</evidence>
<dbReference type="GO" id="GO:0003937">
    <property type="term" value="F:IMP cyclohydrolase activity"/>
    <property type="evidence" value="ECO:0007669"/>
    <property type="project" value="InterPro"/>
</dbReference>
<evidence type="ECO:0000256" key="4">
    <source>
        <dbReference type="ARBA" id="ARBA00023268"/>
    </source>
</evidence>
<dbReference type="Pfam" id="PF02142">
    <property type="entry name" value="MGS"/>
    <property type="match status" value="1"/>
</dbReference>
<dbReference type="InterPro" id="IPR011607">
    <property type="entry name" value="MGS-like_dom"/>
</dbReference>
<dbReference type="InterPro" id="IPR036914">
    <property type="entry name" value="MGS-like_dom_sf"/>
</dbReference>
<proteinExistence type="predicted"/>
<dbReference type="CDD" id="cd01421">
    <property type="entry name" value="IMPCH"/>
    <property type="match status" value="1"/>
</dbReference>
<dbReference type="FunFam" id="3.40.50.1380:FF:000001">
    <property type="entry name" value="Bifunctional purine biosynthesis protein PurH"/>
    <property type="match status" value="1"/>
</dbReference>
<feature type="domain" description="MGS-like" evidence="5">
    <location>
        <begin position="1"/>
        <end position="150"/>
    </location>
</feature>
<dbReference type="AlphaFoldDB" id="A0A1F7XCI8"/>
<dbReference type="PANTHER" id="PTHR11692:SF0">
    <property type="entry name" value="BIFUNCTIONAL PURINE BIOSYNTHESIS PROTEIN ATIC"/>
    <property type="match status" value="1"/>
</dbReference>
<comment type="caution">
    <text evidence="6">The sequence shown here is derived from an EMBL/GenBank/DDBJ whole genome shotgun (WGS) entry which is preliminary data.</text>
</comment>
<dbReference type="GO" id="GO:0004643">
    <property type="term" value="F:phosphoribosylaminoimidazolecarboxamide formyltransferase activity"/>
    <property type="evidence" value="ECO:0007669"/>
    <property type="project" value="InterPro"/>
</dbReference>
<gene>
    <name evidence="6" type="ORF">A2Z22_03390</name>
</gene>
<evidence type="ECO:0000259" key="5">
    <source>
        <dbReference type="PROSITE" id="PS51855"/>
    </source>
</evidence>
<dbReference type="Pfam" id="PF01808">
    <property type="entry name" value="AICARFT_IMPCHas"/>
    <property type="match status" value="1"/>
</dbReference>
<dbReference type="EMBL" id="MGFS01000003">
    <property type="protein sequence ID" value="OGM12108.1"/>
    <property type="molecule type" value="Genomic_DNA"/>
</dbReference>
<accession>A0A1F7XCI8</accession>
<keyword evidence="2" id="KW-0658">Purine biosynthesis</keyword>
<evidence type="ECO:0000256" key="1">
    <source>
        <dbReference type="ARBA" id="ARBA00022679"/>
    </source>
</evidence>
<dbReference type="PANTHER" id="PTHR11692">
    <property type="entry name" value="BIFUNCTIONAL PURINE BIOSYNTHESIS PROTEIN PURH"/>
    <property type="match status" value="1"/>
</dbReference>
<name>A0A1F7XCI8_9BACT</name>
<sequence>MSRKKKLRILISVYDKSGLIDFVNALSKNISLDIISTGGTAKYLSDAGFTVKTVESVTGFPEILSGRVKTLHPKIHAGILADQDNRIHIRELKKHSIKTIDLVVVNLYPFEQTIKRKGVTLNQAVEQIDIGGVALLRAAAKNFKHVLVISDTKDYDEVLEKLKKNQVTQKLRKKLAVKVFYKISNYDKQIGRYLE</sequence>
<protein>
    <recommendedName>
        <fullName evidence="5">MGS-like domain-containing protein</fullName>
    </recommendedName>
</protein>
<keyword evidence="3" id="KW-0378">Hydrolase</keyword>